<name>A0A7J6MNQ7_PERCH</name>
<feature type="compositionally biased region" description="Basic and acidic residues" evidence="1">
    <location>
        <begin position="19"/>
        <end position="30"/>
    </location>
</feature>
<dbReference type="AlphaFoldDB" id="A0A7J6MNQ7"/>
<sequence>MVQLSPAPPPPRGEISPTESEREETALPHHEEELLDLRKEVMLSIEKLYESNDAMAEEIRSAPESNLTEARELRRNVEGSGCGGCSTMQGVNRYSYIEENMDVLERKFRKLRAINRKLGLPEEDGGRRCPTVVAVVPCRCCSTLVQRVPDGRLLFTWEGKRDGSKLRKAEILVALSEDKIGGLSNEELKQYVLAAVKGRGDFDRASRLWSTVRDEILRRVTDLHPADLTALLNAVARGGVREADRLCEAAADHARENLVLFTPGYLAQFMSSLANLNTSVRRPAVKAFVEQLQEHLIGGGLSNKWSPRDGAVLVGAIVKLSKSGRGYDDLCKLIGDVILLPEVSRFQPIEFATVAAAFSKLPMSCGRRVMREMARVLPDRFAEFGEQELCNTVQAYARLEMWETAVFTAASYALLKSRRSMTPIGLSSIASTYSKLSMVDARLLDYLLRQALACLDRTGKGRDAFKRQELALFLNSMVQLTIGQRRELSSEGWGILAMLFQRYAGMESSREEYKFNAMVARAVGRCIRAGRLPAEVLEGHLRPPLKSQPTPTLQDYACILNAAFEALEVSESVELGDFTWVTQGVASAILREPENSKQVCICLQGMAVLELGEKALWELMLRSIFPDEGPRHLPVGELATTLRALRKVSRRGDAWRDVAVGYVQYVERCFSGLIDYEVLDLPSAVSIYHSIGGILPEDTNGRSELLKWISARVSQLDARDAALLLSAVCHAPQNSEYVEKLLPLACRKAEELSVSDLFHVIRSCASLSLTGEQRDALLNALKNATLTPKLCTSFLSALERQTVQDLSDFTDVLAQIYTGLNSAAGEKLAHLEELAVLGLRDDALRILHLATGALPPLQRLRYHACARWLAIGEPTIPDWKFIDGFVKQLHQYPPERLARWARGLALDGACPRHVVTVVTRGALGSAAGGRGVAHVLPLVDLTAFTLPELRAAEDALEHATRADDGVAPSMIQESVLEALTAALRSSANSTVETRSEASVLRYTIDALIITS</sequence>
<accession>A0A7J6MNQ7</accession>
<comment type="caution">
    <text evidence="2">The sequence shown here is derived from an EMBL/GenBank/DDBJ whole genome shotgun (WGS) entry which is preliminary data.</text>
</comment>
<organism evidence="2 3">
    <name type="scientific">Perkinsus chesapeaki</name>
    <name type="common">Clam parasite</name>
    <name type="synonym">Perkinsus andrewsi</name>
    <dbReference type="NCBI Taxonomy" id="330153"/>
    <lineage>
        <taxon>Eukaryota</taxon>
        <taxon>Sar</taxon>
        <taxon>Alveolata</taxon>
        <taxon>Perkinsozoa</taxon>
        <taxon>Perkinsea</taxon>
        <taxon>Perkinsida</taxon>
        <taxon>Perkinsidae</taxon>
        <taxon>Perkinsus</taxon>
    </lineage>
</organism>
<gene>
    <name evidence="2" type="ORF">FOL47_010833</name>
</gene>
<evidence type="ECO:0000313" key="2">
    <source>
        <dbReference type="EMBL" id="KAF4673213.1"/>
    </source>
</evidence>
<feature type="region of interest" description="Disordered" evidence="1">
    <location>
        <begin position="1"/>
        <end position="30"/>
    </location>
</feature>
<evidence type="ECO:0000256" key="1">
    <source>
        <dbReference type="SAM" id="MobiDB-lite"/>
    </source>
</evidence>
<dbReference type="EMBL" id="JAAPAO010000088">
    <property type="protein sequence ID" value="KAF4673213.1"/>
    <property type="molecule type" value="Genomic_DNA"/>
</dbReference>
<evidence type="ECO:0000313" key="3">
    <source>
        <dbReference type="Proteomes" id="UP000591131"/>
    </source>
</evidence>
<dbReference type="Proteomes" id="UP000591131">
    <property type="component" value="Unassembled WGS sequence"/>
</dbReference>
<dbReference type="OrthoDB" id="10375650at2759"/>
<reference evidence="2 3" key="1">
    <citation type="submission" date="2020-04" db="EMBL/GenBank/DDBJ databases">
        <title>Perkinsus chesapeaki whole genome sequence.</title>
        <authorList>
            <person name="Bogema D.R."/>
        </authorList>
    </citation>
    <scope>NUCLEOTIDE SEQUENCE [LARGE SCALE GENOMIC DNA]</scope>
    <source>
        <strain evidence="2">ATCC PRA-425</strain>
    </source>
</reference>
<protein>
    <submittedName>
        <fullName evidence="2">Uncharacterized protein</fullName>
    </submittedName>
</protein>
<keyword evidence="3" id="KW-1185">Reference proteome</keyword>
<proteinExistence type="predicted"/>
<feature type="compositionally biased region" description="Pro residues" evidence="1">
    <location>
        <begin position="1"/>
        <end position="12"/>
    </location>
</feature>